<dbReference type="InterPro" id="IPR011050">
    <property type="entry name" value="Pectin_lyase_fold/virulence"/>
</dbReference>
<dbReference type="Gene3D" id="1.10.1330.10">
    <property type="entry name" value="Dockerin domain"/>
    <property type="match status" value="1"/>
</dbReference>
<feature type="region of interest" description="Disordered" evidence="2">
    <location>
        <begin position="577"/>
        <end position="636"/>
    </location>
</feature>
<feature type="domain" description="Dockerin" evidence="3">
    <location>
        <begin position="486"/>
        <end position="551"/>
    </location>
</feature>
<sequence>MAVLSVDNLNDSGAGSLRAAIDESNASPGADVILVAVEGTIELQSRLPVITDGLNLIGPGAELLTLDARGVLEPRSDPADRADASHFLVDDGDDTRESLVSISGIGMTGGSTSAVANFETLSLTGCDVFTIHDDVTSQGGVINYGFAAIAGCRFTSLLGVGVLNYGAASLSASSFERSLLGGRGSNAGPSIVNWGSGLVDNCEFLENSVLAIANRYGPGLLINNSRFVDNRQGAINNGMEAALEVVNCSFEANRGGSGNAIYNEGTAKVRASSFIGNVGGDGGAIHNAENRGYDVPGVLTISGCLFADNQASRGGALFDNGTTLITNSTFTSNTSAFNGAAIITHTTSDVEVVNCTFTDNGILSSSTFEIVGAIAPFGALTLINTVVAQTAGTKSIAGDVPVSGSNNLVEDGSDGLPDTIVADPLLGPLAFNGGPTLTHALLPGSPAINAGKLATTEPGYYDQRGAPYDRSVGFIDIGAYEAQGKVTAAPGDYNRDGRVNAADFTFWKSRAQPWPSTAPLNSADGDGDGQINQTDYQVWRSHYGFTYDLPAANTIVDPTGDGDAFVAVASPFAATQQATRPLSRPTARAMAPTQASHQASQQSQLLNTVRPRQAPQRISLATPQAPSDTGYDDDSKAGADEVFAAWGELL</sequence>
<dbReference type="Proteomes" id="UP000318478">
    <property type="component" value="Unassembled WGS sequence"/>
</dbReference>
<dbReference type="InterPro" id="IPR016134">
    <property type="entry name" value="Dockerin_dom"/>
</dbReference>
<reference evidence="4 5" key="1">
    <citation type="submission" date="2019-02" db="EMBL/GenBank/DDBJ databases">
        <title>Deep-cultivation of Planctomycetes and their phenomic and genomic characterization uncovers novel biology.</title>
        <authorList>
            <person name="Wiegand S."/>
            <person name="Jogler M."/>
            <person name="Boedeker C."/>
            <person name="Pinto D."/>
            <person name="Vollmers J."/>
            <person name="Rivas-Marin E."/>
            <person name="Kohn T."/>
            <person name="Peeters S.H."/>
            <person name="Heuer A."/>
            <person name="Rast P."/>
            <person name="Oberbeckmann S."/>
            <person name="Bunk B."/>
            <person name="Jeske O."/>
            <person name="Meyerdierks A."/>
            <person name="Storesund J.E."/>
            <person name="Kallscheuer N."/>
            <person name="Luecker S."/>
            <person name="Lage O.M."/>
            <person name="Pohl T."/>
            <person name="Merkel B.J."/>
            <person name="Hornburger P."/>
            <person name="Mueller R.-W."/>
            <person name="Bruemmer F."/>
            <person name="Labrenz M."/>
            <person name="Spormann A.M."/>
            <person name="Op Den Camp H."/>
            <person name="Overmann J."/>
            <person name="Amann R."/>
            <person name="Jetten M.S.M."/>
            <person name="Mascher T."/>
            <person name="Medema M.H."/>
            <person name="Devos D.P."/>
            <person name="Kaster A.-K."/>
            <person name="Ovreas L."/>
            <person name="Rohde M."/>
            <person name="Galperin M.Y."/>
            <person name="Jogler C."/>
        </authorList>
    </citation>
    <scope>NUCLEOTIDE SEQUENCE [LARGE SCALE GENOMIC DNA]</scope>
    <source>
        <strain evidence="4 5">Pla123a</strain>
    </source>
</reference>
<dbReference type="InterPro" id="IPR002105">
    <property type="entry name" value="Dockerin_1_rpt"/>
</dbReference>
<dbReference type="SUPFAM" id="SSF63446">
    <property type="entry name" value="Type I dockerin domain"/>
    <property type="match status" value="1"/>
</dbReference>
<dbReference type="Pfam" id="PF00404">
    <property type="entry name" value="Dockerin_1"/>
    <property type="match status" value="1"/>
</dbReference>
<dbReference type="InterPro" id="IPR036439">
    <property type="entry name" value="Dockerin_dom_sf"/>
</dbReference>
<gene>
    <name evidence="4" type="ORF">Pla123a_45200</name>
</gene>
<evidence type="ECO:0000313" key="4">
    <source>
        <dbReference type="EMBL" id="TWT66822.1"/>
    </source>
</evidence>
<dbReference type="InterPro" id="IPR018247">
    <property type="entry name" value="EF_Hand_1_Ca_BS"/>
</dbReference>
<dbReference type="InterPro" id="IPR012334">
    <property type="entry name" value="Pectin_lyas_fold"/>
</dbReference>
<dbReference type="PROSITE" id="PS00018">
    <property type="entry name" value="EF_HAND_1"/>
    <property type="match status" value="1"/>
</dbReference>
<dbReference type="PROSITE" id="PS51766">
    <property type="entry name" value="DOCKERIN"/>
    <property type="match status" value="1"/>
</dbReference>
<comment type="caution">
    <text evidence="4">The sequence shown here is derived from an EMBL/GenBank/DDBJ whole genome shotgun (WGS) entry which is preliminary data.</text>
</comment>
<evidence type="ECO:0000313" key="5">
    <source>
        <dbReference type="Proteomes" id="UP000318478"/>
    </source>
</evidence>
<keyword evidence="5" id="KW-1185">Reference proteome</keyword>
<evidence type="ECO:0000256" key="1">
    <source>
        <dbReference type="ARBA" id="ARBA00016512"/>
    </source>
</evidence>
<dbReference type="GO" id="GO:0000272">
    <property type="term" value="P:polysaccharide catabolic process"/>
    <property type="evidence" value="ECO:0007669"/>
    <property type="project" value="InterPro"/>
</dbReference>
<accession>A0A5C5XZA8</accession>
<dbReference type="Gene3D" id="2.160.20.10">
    <property type="entry name" value="Single-stranded right-handed beta-helix, Pectin lyase-like"/>
    <property type="match status" value="1"/>
</dbReference>
<dbReference type="SUPFAM" id="SSF51126">
    <property type="entry name" value="Pectin lyase-like"/>
    <property type="match status" value="2"/>
</dbReference>
<organism evidence="4 5">
    <name type="scientific">Posidoniimonas polymericola</name>
    <dbReference type="NCBI Taxonomy" id="2528002"/>
    <lineage>
        <taxon>Bacteria</taxon>
        <taxon>Pseudomonadati</taxon>
        <taxon>Planctomycetota</taxon>
        <taxon>Planctomycetia</taxon>
        <taxon>Pirellulales</taxon>
        <taxon>Lacipirellulaceae</taxon>
        <taxon>Posidoniimonas</taxon>
    </lineage>
</organism>
<dbReference type="PANTHER" id="PTHR11319:SF35">
    <property type="entry name" value="OUTER MEMBRANE PROTEIN PMPC-RELATED"/>
    <property type="match status" value="1"/>
</dbReference>
<protein>
    <recommendedName>
        <fullName evidence="1">Probable pectate lyase C</fullName>
    </recommendedName>
</protein>
<dbReference type="GO" id="GO:0004553">
    <property type="term" value="F:hydrolase activity, hydrolyzing O-glycosyl compounds"/>
    <property type="evidence" value="ECO:0007669"/>
    <property type="project" value="InterPro"/>
</dbReference>
<feature type="compositionally biased region" description="Low complexity" evidence="2">
    <location>
        <begin position="594"/>
        <end position="604"/>
    </location>
</feature>
<dbReference type="AlphaFoldDB" id="A0A5C5XZA8"/>
<dbReference type="PANTHER" id="PTHR11319">
    <property type="entry name" value="G PROTEIN-COUPLED RECEPTOR-RELATED"/>
    <property type="match status" value="1"/>
</dbReference>
<evidence type="ECO:0000256" key="2">
    <source>
        <dbReference type="SAM" id="MobiDB-lite"/>
    </source>
</evidence>
<dbReference type="NCBIfam" id="NF041518">
    <property type="entry name" value="choice_anch_Q"/>
    <property type="match status" value="1"/>
</dbReference>
<dbReference type="EMBL" id="SJPO01000014">
    <property type="protein sequence ID" value="TWT66822.1"/>
    <property type="molecule type" value="Genomic_DNA"/>
</dbReference>
<name>A0A5C5XZA8_9BACT</name>
<proteinExistence type="predicted"/>
<evidence type="ECO:0000259" key="3">
    <source>
        <dbReference type="PROSITE" id="PS51766"/>
    </source>
</evidence>
<dbReference type="InterPro" id="IPR059226">
    <property type="entry name" value="Choice_anch_Q_dom"/>
</dbReference>